<accession>A0ABN0WHW9</accession>
<comment type="caution">
    <text evidence="3">The sequence shown here is derived from an EMBL/GenBank/DDBJ whole genome shotgun (WGS) entry which is preliminary data.</text>
</comment>
<dbReference type="InterPro" id="IPR017853">
    <property type="entry name" value="GH"/>
</dbReference>
<dbReference type="Pfam" id="PF11941">
    <property type="entry name" value="DUF3459"/>
    <property type="match status" value="1"/>
</dbReference>
<feature type="compositionally biased region" description="Basic and acidic residues" evidence="1">
    <location>
        <begin position="43"/>
        <end position="58"/>
    </location>
</feature>
<dbReference type="SUPFAM" id="SSF51445">
    <property type="entry name" value="(Trans)glycosidases"/>
    <property type="match status" value="1"/>
</dbReference>
<reference evidence="3 4" key="1">
    <citation type="journal article" date="2019" name="Int. J. Syst. Evol. Microbiol.">
        <title>The Global Catalogue of Microorganisms (GCM) 10K type strain sequencing project: providing services to taxonomists for standard genome sequencing and annotation.</title>
        <authorList>
            <consortium name="The Broad Institute Genomics Platform"/>
            <consortium name="The Broad Institute Genome Sequencing Center for Infectious Disease"/>
            <person name="Wu L."/>
            <person name="Ma J."/>
        </authorList>
    </citation>
    <scope>NUCLEOTIDE SEQUENCE [LARGE SCALE GENOMIC DNA]</scope>
    <source>
        <strain evidence="3 4">JCM 3146</strain>
    </source>
</reference>
<dbReference type="EMBL" id="BAAABM010000017">
    <property type="protein sequence ID" value="GAA0338266.1"/>
    <property type="molecule type" value="Genomic_DNA"/>
</dbReference>
<dbReference type="InterPro" id="IPR022567">
    <property type="entry name" value="DUF3459"/>
</dbReference>
<evidence type="ECO:0000259" key="2">
    <source>
        <dbReference type="Pfam" id="PF11941"/>
    </source>
</evidence>
<evidence type="ECO:0000313" key="3">
    <source>
        <dbReference type="EMBL" id="GAA0338266.1"/>
    </source>
</evidence>
<feature type="domain" description="DUF3459" evidence="2">
    <location>
        <begin position="143"/>
        <end position="199"/>
    </location>
</feature>
<protein>
    <recommendedName>
        <fullName evidence="2">DUF3459 domain-containing protein</fullName>
    </recommendedName>
</protein>
<evidence type="ECO:0000313" key="4">
    <source>
        <dbReference type="Proteomes" id="UP001501822"/>
    </source>
</evidence>
<dbReference type="Gene3D" id="1.10.10.760">
    <property type="entry name" value="E-set domains of sugar-utilizing enzymes"/>
    <property type="match status" value="1"/>
</dbReference>
<evidence type="ECO:0000256" key="1">
    <source>
        <dbReference type="SAM" id="MobiDB-lite"/>
    </source>
</evidence>
<organism evidence="3 4">
    <name type="scientific">Actinoallomurus spadix</name>
    <dbReference type="NCBI Taxonomy" id="79912"/>
    <lineage>
        <taxon>Bacteria</taxon>
        <taxon>Bacillati</taxon>
        <taxon>Actinomycetota</taxon>
        <taxon>Actinomycetes</taxon>
        <taxon>Streptosporangiales</taxon>
        <taxon>Thermomonosporaceae</taxon>
        <taxon>Actinoallomurus</taxon>
    </lineage>
</organism>
<sequence>MILRPRYRLASASRTKPIIIRMPPNCIGRRATMCTPAAPGRVRVPEDGVQRPDHEERRAGTPWRYFSDHQEPDLARAVSEGRRREFAGHGWASEDVPDPQDPETHRASVLSWSELGEPGRRELYAWYRALIALRRAEPELTDPRLTEVAVEYGESWLMIHRGSLGIAANLGTDPLPLPEGDVVLACSTEAEEARLPGESSATLRVLR</sequence>
<dbReference type="Proteomes" id="UP001501822">
    <property type="component" value="Unassembled WGS sequence"/>
</dbReference>
<dbReference type="InterPro" id="IPR044901">
    <property type="entry name" value="Trehalose_TreZ_E-set_sf"/>
</dbReference>
<feature type="region of interest" description="Disordered" evidence="1">
    <location>
        <begin position="38"/>
        <end position="58"/>
    </location>
</feature>
<name>A0ABN0WHW9_9ACTN</name>
<proteinExistence type="predicted"/>
<gene>
    <name evidence="3" type="ORF">GCM10010151_29950</name>
</gene>
<dbReference type="Gene3D" id="3.20.20.80">
    <property type="entry name" value="Glycosidases"/>
    <property type="match status" value="1"/>
</dbReference>
<keyword evidence="4" id="KW-1185">Reference proteome</keyword>